<evidence type="ECO:0000313" key="1">
    <source>
        <dbReference type="Proteomes" id="UP000515154"/>
    </source>
</evidence>
<organism evidence="1 2">
    <name type="scientific">Octopus sinensis</name>
    <name type="common">East Asian common octopus</name>
    <dbReference type="NCBI Taxonomy" id="2607531"/>
    <lineage>
        <taxon>Eukaryota</taxon>
        <taxon>Metazoa</taxon>
        <taxon>Spiralia</taxon>
        <taxon>Lophotrochozoa</taxon>
        <taxon>Mollusca</taxon>
        <taxon>Cephalopoda</taxon>
        <taxon>Coleoidea</taxon>
        <taxon>Octopodiformes</taxon>
        <taxon>Octopoda</taxon>
        <taxon>Incirrata</taxon>
        <taxon>Octopodidae</taxon>
        <taxon>Octopus</taxon>
    </lineage>
</organism>
<sequence length="154" mass="17988">MLHKYKDGNMKVVANDSRSLIAAEKNIKSKRNALEITLAVKHFTDFYTVEAFVHKLITIDHCHYLCRKKEFLPILLIQRWSTILLSYGFKMECIPSKKLGYAVCLSRLISKNVKLFEDTMIDALQAENEIRNVLCNVIRELSVTLQDRMKIRKR</sequence>
<protein>
    <submittedName>
        <fullName evidence="2">Uncharacterized protein LOC115219657</fullName>
    </submittedName>
</protein>
<dbReference type="Proteomes" id="UP000515154">
    <property type="component" value="Linkage group LG15"/>
</dbReference>
<dbReference type="KEGG" id="osn:115219657"/>
<reference evidence="2" key="1">
    <citation type="submission" date="2025-08" db="UniProtKB">
        <authorList>
            <consortium name="RefSeq"/>
        </authorList>
    </citation>
    <scope>IDENTIFICATION</scope>
</reference>
<name>A0A6P7T789_9MOLL</name>
<keyword evidence="1" id="KW-1185">Reference proteome</keyword>
<dbReference type="RefSeq" id="XP_029645691.1">
    <property type="nucleotide sequence ID" value="XM_029789831.1"/>
</dbReference>
<dbReference type="AlphaFoldDB" id="A0A6P7T789"/>
<gene>
    <name evidence="2" type="primary">LOC115219657</name>
</gene>
<accession>A0A6P7T789</accession>
<proteinExistence type="predicted"/>
<evidence type="ECO:0000313" key="2">
    <source>
        <dbReference type="RefSeq" id="XP_029645691.1"/>
    </source>
</evidence>